<protein>
    <recommendedName>
        <fullName evidence="2">YtkA-like domain-containing protein</fullName>
    </recommendedName>
</protein>
<organism evidence="3 4">
    <name type="scientific">Xylanibacter ruminicola</name>
    <name type="common">Prevotella ruminicola</name>
    <dbReference type="NCBI Taxonomy" id="839"/>
    <lineage>
        <taxon>Bacteria</taxon>
        <taxon>Pseudomonadati</taxon>
        <taxon>Bacteroidota</taxon>
        <taxon>Bacteroidia</taxon>
        <taxon>Bacteroidales</taxon>
        <taxon>Prevotellaceae</taxon>
        <taxon>Xylanibacter</taxon>
    </lineage>
</organism>
<sequence length="322" mass="35905">MMIMEKRVFTRISAIVFWLFSGFALTACGGSDDPVVPINIPTEDDECCNAEETFLAYTFLHNGYLKEIESLRDTIDEKYALSVYSRGGKLHAGYNDVFFALTKISNQGFVRDFSVTEISPVMTMTEKGMKHSTPTATESSLYDETFPAVQHAWISFVMSSSSMGYWELGYKATTQNKTVAHTGSVIEVSANATGQEWIKSFKYQDVNYYLSLVNPNDFQTGINTIQAYVSQQNAEKAKPWPLADQEFTIEIIPTMPDMGNHSSPDNVALTKQPSGIYEGKLNLTMTGLWDIHLVVKDKEGNIVAGGENNDSGYSNIYWSVIL</sequence>
<dbReference type="EMBL" id="BPTT01000001">
    <property type="protein sequence ID" value="GJG32301.1"/>
    <property type="molecule type" value="Genomic_DNA"/>
</dbReference>
<evidence type="ECO:0000313" key="4">
    <source>
        <dbReference type="Proteomes" id="UP000887097"/>
    </source>
</evidence>
<evidence type="ECO:0000313" key="3">
    <source>
        <dbReference type="EMBL" id="GJG32301.1"/>
    </source>
</evidence>
<reference evidence="3" key="1">
    <citation type="submission" date="2021-08" db="EMBL/GenBank/DDBJ databases">
        <title>Prevotella lacticifex sp. nov., isolated from rumen of cow.</title>
        <authorList>
            <person name="Shinkai T."/>
            <person name="Ikeyama N."/>
            <person name="Kumagai M."/>
            <person name="Ohmori H."/>
            <person name="Sakamoto M."/>
            <person name="Ohkuma M."/>
            <person name="Mitsumori M."/>
        </authorList>
    </citation>
    <scope>NUCLEOTIDE SEQUENCE</scope>
    <source>
        <strain evidence="3">JCM 8259</strain>
    </source>
</reference>
<feature type="domain" description="YtkA-like" evidence="2">
    <location>
        <begin position="208"/>
        <end position="293"/>
    </location>
</feature>
<comment type="caution">
    <text evidence="3">The sequence shown here is derived from an EMBL/GenBank/DDBJ whole genome shotgun (WGS) entry which is preliminary data.</text>
</comment>
<dbReference type="InterPro" id="IPR032693">
    <property type="entry name" value="YtkA-like_dom"/>
</dbReference>
<evidence type="ECO:0000256" key="1">
    <source>
        <dbReference type="SAM" id="SignalP"/>
    </source>
</evidence>
<feature type="signal peptide" evidence="1">
    <location>
        <begin position="1"/>
        <end position="26"/>
    </location>
</feature>
<gene>
    <name evidence="3" type="ORF">PRMUPPPA20_04100</name>
</gene>
<dbReference type="Proteomes" id="UP000887097">
    <property type="component" value="Unassembled WGS sequence"/>
</dbReference>
<dbReference type="AlphaFoldDB" id="A0AA37MK49"/>
<dbReference type="Pfam" id="PF13115">
    <property type="entry name" value="YtkA"/>
    <property type="match status" value="1"/>
</dbReference>
<dbReference type="PROSITE" id="PS51257">
    <property type="entry name" value="PROKAR_LIPOPROTEIN"/>
    <property type="match status" value="1"/>
</dbReference>
<accession>A0AA37MK49</accession>
<name>A0AA37MK49_XYLRU</name>
<evidence type="ECO:0000259" key="2">
    <source>
        <dbReference type="Pfam" id="PF13115"/>
    </source>
</evidence>
<feature type="chain" id="PRO_5041442256" description="YtkA-like domain-containing protein" evidence="1">
    <location>
        <begin position="27"/>
        <end position="322"/>
    </location>
</feature>
<keyword evidence="1" id="KW-0732">Signal</keyword>
<proteinExistence type="predicted"/>